<dbReference type="PANTHER" id="PTHR30154:SF17">
    <property type="entry name" value="DNA-BINDING TRANSCRIPTIONAL ACTIVATOR DECR"/>
    <property type="match status" value="1"/>
</dbReference>
<dbReference type="Gene3D" id="3.30.70.920">
    <property type="match status" value="1"/>
</dbReference>
<dbReference type="SUPFAM" id="SSF54909">
    <property type="entry name" value="Dimeric alpha+beta barrel"/>
    <property type="match status" value="1"/>
</dbReference>
<proteinExistence type="predicted"/>
<evidence type="ECO:0000259" key="4">
    <source>
        <dbReference type="PROSITE" id="PS50956"/>
    </source>
</evidence>
<dbReference type="AlphaFoldDB" id="A0A6L7G5W5"/>
<evidence type="ECO:0000256" key="1">
    <source>
        <dbReference type="ARBA" id="ARBA00023015"/>
    </source>
</evidence>
<dbReference type="InterPro" id="IPR011008">
    <property type="entry name" value="Dimeric_a/b-barrel"/>
</dbReference>
<feature type="domain" description="HTH asnC-type" evidence="4">
    <location>
        <begin position="2"/>
        <end position="63"/>
    </location>
</feature>
<evidence type="ECO:0000313" key="5">
    <source>
        <dbReference type="EMBL" id="MXN18730.1"/>
    </source>
</evidence>
<dbReference type="InterPro" id="IPR036390">
    <property type="entry name" value="WH_DNA-bd_sf"/>
</dbReference>
<dbReference type="Gene3D" id="1.10.10.10">
    <property type="entry name" value="Winged helix-like DNA-binding domain superfamily/Winged helix DNA-binding domain"/>
    <property type="match status" value="1"/>
</dbReference>
<dbReference type="Proteomes" id="UP000477911">
    <property type="component" value="Unassembled WGS sequence"/>
</dbReference>
<evidence type="ECO:0000256" key="2">
    <source>
        <dbReference type="ARBA" id="ARBA00023125"/>
    </source>
</evidence>
<keyword evidence="2" id="KW-0238">DNA-binding</keyword>
<gene>
    <name evidence="5" type="ORF">GR170_12845</name>
</gene>
<dbReference type="InterPro" id="IPR019887">
    <property type="entry name" value="Tscrpt_reg_AsnC/Lrp_C"/>
</dbReference>
<name>A0A6L7G5W5_9RHOB</name>
<protein>
    <submittedName>
        <fullName evidence="5">Winged helix-turn-helix transcriptional regulator</fullName>
    </submittedName>
</protein>
<evidence type="ECO:0000256" key="3">
    <source>
        <dbReference type="ARBA" id="ARBA00023163"/>
    </source>
</evidence>
<dbReference type="InterPro" id="IPR000485">
    <property type="entry name" value="AsnC-type_HTH_dom"/>
</dbReference>
<organism evidence="5 6">
    <name type="scientific">Pseudooceanicola albus</name>
    <dbReference type="NCBI Taxonomy" id="2692189"/>
    <lineage>
        <taxon>Bacteria</taxon>
        <taxon>Pseudomonadati</taxon>
        <taxon>Pseudomonadota</taxon>
        <taxon>Alphaproteobacteria</taxon>
        <taxon>Rhodobacterales</taxon>
        <taxon>Paracoccaceae</taxon>
        <taxon>Pseudooceanicola</taxon>
    </lineage>
</organism>
<dbReference type="GO" id="GO:0043565">
    <property type="term" value="F:sequence-specific DNA binding"/>
    <property type="evidence" value="ECO:0007669"/>
    <property type="project" value="InterPro"/>
</dbReference>
<dbReference type="GO" id="GO:0043200">
    <property type="term" value="P:response to amino acid"/>
    <property type="evidence" value="ECO:0007669"/>
    <property type="project" value="TreeGrafter"/>
</dbReference>
<comment type="caution">
    <text evidence="5">The sequence shown here is derived from an EMBL/GenBank/DDBJ whole genome shotgun (WGS) entry which is preliminary data.</text>
</comment>
<dbReference type="GO" id="GO:0005829">
    <property type="term" value="C:cytosol"/>
    <property type="evidence" value="ECO:0007669"/>
    <property type="project" value="TreeGrafter"/>
</dbReference>
<reference evidence="5 6" key="1">
    <citation type="submission" date="2019-12" db="EMBL/GenBank/DDBJ databases">
        <authorList>
            <person name="Li M."/>
        </authorList>
    </citation>
    <scope>NUCLEOTIDE SEQUENCE [LARGE SCALE GENOMIC DNA]</scope>
    <source>
        <strain evidence="5 6">GBMRC 2024</strain>
    </source>
</reference>
<dbReference type="EMBL" id="WUMU01000015">
    <property type="protein sequence ID" value="MXN18730.1"/>
    <property type="molecule type" value="Genomic_DNA"/>
</dbReference>
<dbReference type="RefSeq" id="WP_160894858.1">
    <property type="nucleotide sequence ID" value="NZ_WUMU01000015.1"/>
</dbReference>
<dbReference type="InterPro" id="IPR019888">
    <property type="entry name" value="Tscrpt_reg_AsnC-like"/>
</dbReference>
<dbReference type="GO" id="GO:0006355">
    <property type="term" value="P:regulation of DNA-templated transcription"/>
    <property type="evidence" value="ECO:0007669"/>
    <property type="project" value="UniProtKB-ARBA"/>
</dbReference>
<keyword evidence="1" id="KW-0805">Transcription regulation</keyword>
<evidence type="ECO:0000313" key="6">
    <source>
        <dbReference type="Proteomes" id="UP000477911"/>
    </source>
</evidence>
<dbReference type="PANTHER" id="PTHR30154">
    <property type="entry name" value="LEUCINE-RESPONSIVE REGULATORY PROTEIN"/>
    <property type="match status" value="1"/>
</dbReference>
<dbReference type="CDD" id="cd00090">
    <property type="entry name" value="HTH_ARSR"/>
    <property type="match status" value="1"/>
</dbReference>
<keyword evidence="6" id="KW-1185">Reference proteome</keyword>
<sequence length="153" mass="17587">MLDDRDRKLLTLLQKNADMPIGEMADLVSLSSSACWRRIKRLTDEGFILSRVAVLDRGKMNVPLTIYVLIRTSDHSTGWTDRFRDAVAEIPEISEAFRLTGNIDYLLKVVLPDVAHWDMIYQKLVRRLNFSDVSSYIAMEEMKNTGFVPTSYI</sequence>
<dbReference type="PRINTS" id="PR00033">
    <property type="entry name" value="HTHASNC"/>
</dbReference>
<accession>A0A6L7G5W5</accession>
<dbReference type="InterPro" id="IPR011991">
    <property type="entry name" value="ArsR-like_HTH"/>
</dbReference>
<dbReference type="InterPro" id="IPR036388">
    <property type="entry name" value="WH-like_DNA-bd_sf"/>
</dbReference>
<keyword evidence="3" id="KW-0804">Transcription</keyword>
<dbReference type="PROSITE" id="PS50956">
    <property type="entry name" value="HTH_ASNC_2"/>
    <property type="match status" value="1"/>
</dbReference>
<dbReference type="Pfam" id="PF13412">
    <property type="entry name" value="HTH_24"/>
    <property type="match status" value="1"/>
</dbReference>
<dbReference type="Pfam" id="PF01037">
    <property type="entry name" value="AsnC_trans_reg"/>
    <property type="match status" value="1"/>
</dbReference>
<dbReference type="SMART" id="SM00344">
    <property type="entry name" value="HTH_ASNC"/>
    <property type="match status" value="1"/>
</dbReference>
<dbReference type="SUPFAM" id="SSF46785">
    <property type="entry name" value="Winged helix' DNA-binding domain"/>
    <property type="match status" value="1"/>
</dbReference>